<dbReference type="Proteomes" id="UP000603912">
    <property type="component" value="Unassembled WGS sequence"/>
</dbReference>
<evidence type="ECO:0000313" key="4">
    <source>
        <dbReference type="Proteomes" id="UP000603912"/>
    </source>
</evidence>
<evidence type="ECO:0000256" key="2">
    <source>
        <dbReference type="SAM" id="SignalP"/>
    </source>
</evidence>
<gene>
    <name evidence="3" type="ORF">GCM10007036_00280</name>
</gene>
<reference evidence="3" key="2">
    <citation type="submission" date="2020-09" db="EMBL/GenBank/DDBJ databases">
        <authorList>
            <person name="Sun Q."/>
            <person name="Zhou Y."/>
        </authorList>
    </citation>
    <scope>NUCLEOTIDE SEQUENCE</scope>
    <source>
        <strain evidence="3">CGMCC 1.12214</strain>
    </source>
</reference>
<dbReference type="AlphaFoldDB" id="A0A917I3C3"/>
<protein>
    <submittedName>
        <fullName evidence="3">Uncharacterized protein</fullName>
    </submittedName>
</protein>
<organism evidence="3 4">
    <name type="scientific">Alsobacter metallidurans</name>
    <dbReference type="NCBI Taxonomy" id="340221"/>
    <lineage>
        <taxon>Bacteria</taxon>
        <taxon>Pseudomonadati</taxon>
        <taxon>Pseudomonadota</taxon>
        <taxon>Alphaproteobacteria</taxon>
        <taxon>Hyphomicrobiales</taxon>
        <taxon>Alsobacteraceae</taxon>
        <taxon>Alsobacter</taxon>
    </lineage>
</organism>
<evidence type="ECO:0000313" key="3">
    <source>
        <dbReference type="EMBL" id="GGH06039.1"/>
    </source>
</evidence>
<sequence length="90" mass="9150">MRITITAALFACIGAIVSAQAQTTPAKPAGATPQNDADFVAKTSKDPAFAGGEQPKETGSTTSAGPAPAPREGMNYTPTKTPDETTQQAK</sequence>
<accession>A0A917I3C3</accession>
<feature type="region of interest" description="Disordered" evidence="1">
    <location>
        <begin position="21"/>
        <end position="90"/>
    </location>
</feature>
<name>A0A917I3C3_9HYPH</name>
<dbReference type="EMBL" id="BMES01000001">
    <property type="protein sequence ID" value="GGH06039.1"/>
    <property type="molecule type" value="Genomic_DNA"/>
</dbReference>
<dbReference type="RefSeq" id="WP_188515722.1">
    <property type="nucleotide sequence ID" value="NZ_BMES01000001.1"/>
</dbReference>
<proteinExistence type="predicted"/>
<feature type="compositionally biased region" description="Polar residues" evidence="1">
    <location>
        <begin position="76"/>
        <end position="90"/>
    </location>
</feature>
<comment type="caution">
    <text evidence="3">The sequence shown here is derived from an EMBL/GenBank/DDBJ whole genome shotgun (WGS) entry which is preliminary data.</text>
</comment>
<evidence type="ECO:0000256" key="1">
    <source>
        <dbReference type="SAM" id="MobiDB-lite"/>
    </source>
</evidence>
<feature type="chain" id="PRO_5037824197" evidence="2">
    <location>
        <begin position="22"/>
        <end position="90"/>
    </location>
</feature>
<reference evidence="3" key="1">
    <citation type="journal article" date="2014" name="Int. J. Syst. Evol. Microbiol.">
        <title>Complete genome sequence of Corynebacterium casei LMG S-19264T (=DSM 44701T), isolated from a smear-ripened cheese.</title>
        <authorList>
            <consortium name="US DOE Joint Genome Institute (JGI-PGF)"/>
            <person name="Walter F."/>
            <person name="Albersmeier A."/>
            <person name="Kalinowski J."/>
            <person name="Ruckert C."/>
        </authorList>
    </citation>
    <scope>NUCLEOTIDE SEQUENCE</scope>
    <source>
        <strain evidence="3">CGMCC 1.12214</strain>
    </source>
</reference>
<keyword evidence="4" id="KW-1185">Reference proteome</keyword>
<feature type="signal peptide" evidence="2">
    <location>
        <begin position="1"/>
        <end position="21"/>
    </location>
</feature>
<keyword evidence="2" id="KW-0732">Signal</keyword>